<dbReference type="InterPro" id="IPR002885">
    <property type="entry name" value="PPR_rpt"/>
</dbReference>
<dbReference type="GO" id="GO:0003729">
    <property type="term" value="F:mRNA binding"/>
    <property type="evidence" value="ECO:0000318"/>
    <property type="project" value="GO_Central"/>
</dbReference>
<keyword evidence="5" id="KW-1185">Reference proteome</keyword>
<keyword evidence="2" id="KW-0677">Repeat</keyword>
<gene>
    <name evidence="4" type="ORF">MIMGU_mgv1a000602mg</name>
</gene>
<dbReference type="Gene3D" id="1.25.40.10">
    <property type="entry name" value="Tetratricopeptide repeat domain"/>
    <property type="match status" value="7"/>
</dbReference>
<evidence type="ECO:0000313" key="4">
    <source>
        <dbReference type="EMBL" id="EYU38753.1"/>
    </source>
</evidence>
<evidence type="ECO:0008006" key="6">
    <source>
        <dbReference type="Google" id="ProtNLM"/>
    </source>
</evidence>
<evidence type="ECO:0000256" key="2">
    <source>
        <dbReference type="ARBA" id="ARBA00022737"/>
    </source>
</evidence>
<feature type="repeat" description="PPR" evidence="3">
    <location>
        <begin position="297"/>
        <end position="331"/>
    </location>
</feature>
<dbReference type="OrthoDB" id="185373at2759"/>
<feature type="repeat" description="PPR" evidence="3">
    <location>
        <begin position="192"/>
        <end position="226"/>
    </location>
</feature>
<feature type="repeat" description="PPR" evidence="3">
    <location>
        <begin position="332"/>
        <end position="366"/>
    </location>
</feature>
<dbReference type="EMBL" id="KI630480">
    <property type="protein sequence ID" value="EYU38753.1"/>
    <property type="molecule type" value="Genomic_DNA"/>
</dbReference>
<dbReference type="STRING" id="4155.A0A022RG39"/>
<accession>A0A022RG39</accession>
<dbReference type="PANTHER" id="PTHR47936:SF1">
    <property type="entry name" value="PENTATRICOPEPTIDE REPEAT-CONTAINING PROTEIN GUN1, CHLOROPLASTIC"/>
    <property type="match status" value="1"/>
</dbReference>
<dbReference type="PROSITE" id="PS51375">
    <property type="entry name" value="PPR"/>
    <property type="match status" value="11"/>
</dbReference>
<evidence type="ECO:0000313" key="5">
    <source>
        <dbReference type="Proteomes" id="UP000030748"/>
    </source>
</evidence>
<dbReference type="PhylomeDB" id="A0A022RG39"/>
<dbReference type="NCBIfam" id="TIGR00756">
    <property type="entry name" value="PPR"/>
    <property type="match status" value="12"/>
</dbReference>
<dbReference type="eggNOG" id="KOG4197">
    <property type="taxonomic scope" value="Eukaryota"/>
</dbReference>
<dbReference type="Pfam" id="PF12854">
    <property type="entry name" value="PPR_1"/>
    <property type="match status" value="1"/>
</dbReference>
<protein>
    <recommendedName>
        <fullName evidence="6">Pentacotripeptide-repeat region of PRORP domain-containing protein</fullName>
    </recommendedName>
</protein>
<feature type="repeat" description="PPR" evidence="3">
    <location>
        <begin position="432"/>
        <end position="466"/>
    </location>
</feature>
<feature type="repeat" description="PPR" evidence="3">
    <location>
        <begin position="467"/>
        <end position="501"/>
    </location>
</feature>
<dbReference type="Pfam" id="PF13041">
    <property type="entry name" value="PPR_2"/>
    <property type="match status" value="4"/>
</dbReference>
<feature type="repeat" description="PPR" evidence="3">
    <location>
        <begin position="262"/>
        <end position="296"/>
    </location>
</feature>
<feature type="repeat" description="PPR" evidence="3">
    <location>
        <begin position="813"/>
        <end position="847"/>
    </location>
</feature>
<comment type="similarity">
    <text evidence="1">Belongs to the PPR family. P subfamily.</text>
</comment>
<dbReference type="Pfam" id="PF01535">
    <property type="entry name" value="PPR"/>
    <property type="match status" value="7"/>
</dbReference>
<sequence>MLPLSTLLKSGFTPTLKDFNNLFLFLSRNQRFKAIIHVFSQLSSNQINADAQTRTIFAKALIKDSRYEEAADFLRTHEIFHQNRVFDSLIQALCTCNQDPERGLSLLKDSLKLNGVVPSSRTFCLLISCFSRMGKMNRVIDLLELMSDDKFKYPFDNYVCSSVISGFSRIGEPELAVGFYETAIKSGSLMPNSVTCTALLTAYCKLRNVEKVSELVAWMGSNDLAFDVVFYSNWAYGCLREGLVHEAYKIVRAMVDNKVELDMISYTILIDWFSKNGNVEKAVGFLHKMRRDGIEPNLVTYTAIILGFCSKGKLDEAFSIFGMLEKLGIEADEFAYAILINGVCRKGDFDLVYQLLDEMPKKGINPGVVTYNTVINGLCKVGRTSEADDFSKGIIGDAFTYSTLLQGYVKEQNNSGILETKTRLEAAGVRMDVVVCNVLIKALFMVGLFEDAFAIYKGLQKMDISANSVTYFTLIDGYCKAGRIDEALEIFDEYRNTPISSPACYECIILGLCEKGMADMAGDVFIEYIKKGLPLDKKLYMMLIEAAFNVKGAESVLEVMYRIEETGFLTLPVLCTDAVYFLCKMGFAEASYDILSAMRTEGLQWASLCYYSILGALLFEGKKLLARLILSSFVKIYGMSDLRVCEIVLNYLCLHDVKKSLVFLSSMNAKNRNIIIPVAVFKTLINEGRVLDAYELLVGAKYNLAPMDVVSYTIIIDALCKKRHIKEALDICTLAAKKGIVLNIVTFNSVINGLCHQGCLTEAFRLFDSLERIDILPTEVTYGTLIDALAKEGLLHDANMLLDRMLLKNLEPNTRIYNSLINGYCKSGLLDEAIKIFHDLETRNLKPDGFTVGALINGYCLKGDMEGALNLYLEFKRNGFLPDFLGFMYLVRGLCAKGRMGESWGILREMLQTPSVVDLLGRVDSGAESDSVENLLVFLLDRGSIYEAVALLNKVKSILFSAGRNSSLRTLDPHAEVAPSINNGIDFHSVAYDDVEKQDNNVVEICGGEDGKTEQLKDFDSFYSRIRSLCSKGDLAKANRLTKLLMEL</sequence>
<evidence type="ECO:0000256" key="1">
    <source>
        <dbReference type="ARBA" id="ARBA00007626"/>
    </source>
</evidence>
<organism evidence="4 5">
    <name type="scientific">Erythranthe guttata</name>
    <name type="common">Yellow monkey flower</name>
    <name type="synonym">Mimulus guttatus</name>
    <dbReference type="NCBI Taxonomy" id="4155"/>
    <lineage>
        <taxon>Eukaryota</taxon>
        <taxon>Viridiplantae</taxon>
        <taxon>Streptophyta</taxon>
        <taxon>Embryophyta</taxon>
        <taxon>Tracheophyta</taxon>
        <taxon>Spermatophyta</taxon>
        <taxon>Magnoliopsida</taxon>
        <taxon>eudicotyledons</taxon>
        <taxon>Gunneridae</taxon>
        <taxon>Pentapetalae</taxon>
        <taxon>asterids</taxon>
        <taxon>lamiids</taxon>
        <taxon>Lamiales</taxon>
        <taxon>Phrymaceae</taxon>
        <taxon>Erythranthe</taxon>
    </lineage>
</organism>
<dbReference type="KEGG" id="egt:105956526"/>
<feature type="repeat" description="PPR" evidence="3">
    <location>
        <begin position="848"/>
        <end position="882"/>
    </location>
</feature>
<reference evidence="4 5" key="1">
    <citation type="journal article" date="2013" name="Proc. Natl. Acad. Sci. U.S.A.">
        <title>Fine-scale variation in meiotic recombination in Mimulus inferred from population shotgun sequencing.</title>
        <authorList>
            <person name="Hellsten U."/>
            <person name="Wright K.M."/>
            <person name="Jenkins J."/>
            <person name="Shu S."/>
            <person name="Yuan Y."/>
            <person name="Wessler S.R."/>
            <person name="Schmutz J."/>
            <person name="Willis J.H."/>
            <person name="Rokhsar D.S."/>
        </authorList>
    </citation>
    <scope>NUCLEOTIDE SEQUENCE [LARGE SCALE GENOMIC DNA]</scope>
    <source>
        <strain evidence="5">cv. DUN x IM62</strain>
    </source>
</reference>
<name>A0A022RG39_ERYGU</name>
<dbReference type="Proteomes" id="UP000030748">
    <property type="component" value="Unassembled WGS sequence"/>
</dbReference>
<dbReference type="PANTHER" id="PTHR47936">
    <property type="entry name" value="PPR_LONG DOMAIN-CONTAINING PROTEIN"/>
    <property type="match status" value="1"/>
</dbReference>
<dbReference type="InterPro" id="IPR011990">
    <property type="entry name" value="TPR-like_helical_dom_sf"/>
</dbReference>
<feature type="repeat" description="PPR" evidence="3">
    <location>
        <begin position="708"/>
        <end position="742"/>
    </location>
</feature>
<evidence type="ECO:0000256" key="3">
    <source>
        <dbReference type="PROSITE-ProRule" id="PRU00708"/>
    </source>
</evidence>
<proteinExistence type="inferred from homology"/>
<feature type="repeat" description="PPR" evidence="3">
    <location>
        <begin position="743"/>
        <end position="777"/>
    </location>
</feature>
<feature type="repeat" description="PPR" evidence="3">
    <location>
        <begin position="778"/>
        <end position="812"/>
    </location>
</feature>
<dbReference type="OMA" id="ICGYFRE"/>
<dbReference type="AlphaFoldDB" id="A0A022RG39"/>